<protein>
    <submittedName>
        <fullName evidence="2">Uncharacterized protein</fullName>
    </submittedName>
</protein>
<evidence type="ECO:0000313" key="4">
    <source>
        <dbReference type="Proteomes" id="UP000255316"/>
    </source>
</evidence>
<evidence type="ECO:0000313" key="2">
    <source>
        <dbReference type="EMBL" id="STX36467.1"/>
    </source>
</evidence>
<dbReference type="AlphaFoldDB" id="A0A378IMJ9"/>
<evidence type="ECO:0000313" key="1">
    <source>
        <dbReference type="EMBL" id="KTC86209.1"/>
    </source>
</evidence>
<gene>
    <name evidence="1" type="ORF">Lcin_1669</name>
    <name evidence="2" type="ORF">NCTC12438_03099</name>
</gene>
<dbReference type="EMBL" id="LNXX01000027">
    <property type="protein sequence ID" value="KTC86209.1"/>
    <property type="molecule type" value="Genomic_DNA"/>
</dbReference>
<dbReference type="OrthoDB" id="9792695at2"/>
<dbReference type="STRING" id="28085.Lcin_1669"/>
<dbReference type="Proteomes" id="UP000054854">
    <property type="component" value="Unassembled WGS sequence"/>
</dbReference>
<proteinExistence type="predicted"/>
<reference evidence="2 4" key="2">
    <citation type="submission" date="2018-06" db="EMBL/GenBank/DDBJ databases">
        <authorList>
            <consortium name="Pathogen Informatics"/>
            <person name="Doyle S."/>
        </authorList>
    </citation>
    <scope>NUCLEOTIDE SEQUENCE [LARGE SCALE GENOMIC DNA]</scope>
    <source>
        <strain evidence="2 4">NCTC12438</strain>
    </source>
</reference>
<dbReference type="Proteomes" id="UP000255316">
    <property type="component" value="Unassembled WGS sequence"/>
</dbReference>
<sequence>MAHRTSPEESDQEFEEFRQQISRVLDIMHFSQPYSCSNLWYPPTDVYETDEAVIVKTEIAGVKLDDFNISFVDQNIYFYFI</sequence>
<dbReference type="RefSeq" id="WP_058464846.1">
    <property type="nucleotide sequence ID" value="NZ_CAAAHQ010000019.1"/>
</dbReference>
<evidence type="ECO:0000313" key="3">
    <source>
        <dbReference type="Proteomes" id="UP000054854"/>
    </source>
</evidence>
<dbReference type="EMBL" id="UGNX01000001">
    <property type="protein sequence ID" value="STX36467.1"/>
    <property type="molecule type" value="Genomic_DNA"/>
</dbReference>
<organism evidence="2 4">
    <name type="scientific">Legionella cincinnatiensis</name>
    <dbReference type="NCBI Taxonomy" id="28085"/>
    <lineage>
        <taxon>Bacteria</taxon>
        <taxon>Pseudomonadati</taxon>
        <taxon>Pseudomonadota</taxon>
        <taxon>Gammaproteobacteria</taxon>
        <taxon>Legionellales</taxon>
        <taxon>Legionellaceae</taxon>
        <taxon>Legionella</taxon>
    </lineage>
</organism>
<accession>A0A378IMJ9</accession>
<dbReference type="InterPro" id="IPR008978">
    <property type="entry name" value="HSP20-like_chaperone"/>
</dbReference>
<dbReference type="CDD" id="cd06464">
    <property type="entry name" value="ACD_sHsps-like"/>
    <property type="match status" value="1"/>
</dbReference>
<keyword evidence="3" id="KW-1185">Reference proteome</keyword>
<dbReference type="Gene3D" id="2.60.40.790">
    <property type="match status" value="1"/>
</dbReference>
<reference evidence="1 3" key="1">
    <citation type="submission" date="2015-11" db="EMBL/GenBank/DDBJ databases">
        <title>Genomic analysis of 38 Legionella species identifies large and diverse effector repertoires.</title>
        <authorList>
            <person name="Burstein D."/>
            <person name="Amaro F."/>
            <person name="Zusman T."/>
            <person name="Lifshitz Z."/>
            <person name="Cohen O."/>
            <person name="Gilbert J.A."/>
            <person name="Pupko T."/>
            <person name="Shuman H.A."/>
            <person name="Segal G."/>
        </authorList>
    </citation>
    <scope>NUCLEOTIDE SEQUENCE [LARGE SCALE GENOMIC DNA]</scope>
    <source>
        <strain evidence="1 3">CDC#72-OH-14</strain>
    </source>
</reference>
<name>A0A378IMJ9_9GAMM</name>
<dbReference type="SUPFAM" id="SSF49764">
    <property type="entry name" value="HSP20-like chaperones"/>
    <property type="match status" value="1"/>
</dbReference>